<evidence type="ECO:0000313" key="2">
    <source>
        <dbReference type="Proteomes" id="UP000198873"/>
    </source>
</evidence>
<keyword evidence="2" id="KW-1185">Reference proteome</keyword>
<proteinExistence type="predicted"/>
<gene>
    <name evidence="1" type="ORF">SAMN05444716_11258</name>
</gene>
<dbReference type="EMBL" id="FPAB01000012">
    <property type="protein sequence ID" value="SFT20513.1"/>
    <property type="molecule type" value="Genomic_DNA"/>
</dbReference>
<dbReference type="Proteomes" id="UP000198873">
    <property type="component" value="Unassembled WGS sequence"/>
</dbReference>
<sequence>MNDPRRGRFQRYIERFGLTERQILDQVDTTFGEPLLIVAAGSVIAGFGNDTSDLDIYAVVEDDVASTLPLMSYPNGARVDGITCGARQLTDRHREMTASSWPPEEVGPGDIGTRRKAIDVVTRYGLGLPLSGTGPWPAWQRRLEAEAGEWIADWHTVEAYRLHAAAGALLAHKPLVAGIRAGEALLAALERHAAVRGEPYFKGKWLGEKLERLGDRKALAAYEQAIVPPLSAAEVPAYLARVTDALPAYLGEADTGSWRLCLRPATGTSWESFGQERLVSRWGLRAAVVPQKSEAAEPGTWTYSLSEPWDPDVEALFCEDMLWLGVQRAA</sequence>
<evidence type="ECO:0000313" key="1">
    <source>
        <dbReference type="EMBL" id="SFT20513.1"/>
    </source>
</evidence>
<reference evidence="2" key="1">
    <citation type="submission" date="2016-10" db="EMBL/GenBank/DDBJ databases">
        <authorList>
            <person name="Varghese N."/>
            <person name="Submissions S."/>
        </authorList>
    </citation>
    <scope>NUCLEOTIDE SEQUENCE [LARGE SCALE GENOMIC DNA]</scope>
    <source>
        <strain evidence="2">CGMCC 4.7047</strain>
    </source>
</reference>
<evidence type="ECO:0008006" key="3">
    <source>
        <dbReference type="Google" id="ProtNLM"/>
    </source>
</evidence>
<accession>A0A1I6W3F1</accession>
<protein>
    <recommendedName>
        <fullName evidence="3">Nucleotidyltransferase domain-containing protein</fullName>
    </recommendedName>
</protein>
<dbReference type="AlphaFoldDB" id="A0A1I6W3F1"/>
<name>A0A1I6W3F1_9ACTN</name>
<dbReference type="STRING" id="1176198.SAMN05444716_11258"/>
<organism evidence="1 2">
    <name type="scientific">Streptomyces harbinensis</name>
    <dbReference type="NCBI Taxonomy" id="1176198"/>
    <lineage>
        <taxon>Bacteria</taxon>
        <taxon>Bacillati</taxon>
        <taxon>Actinomycetota</taxon>
        <taxon>Actinomycetes</taxon>
        <taxon>Kitasatosporales</taxon>
        <taxon>Streptomycetaceae</taxon>
        <taxon>Streptomyces</taxon>
    </lineage>
</organism>